<comment type="caution">
    <text evidence="1">The sequence shown here is derived from an EMBL/GenBank/DDBJ whole genome shotgun (WGS) entry which is preliminary data.</text>
</comment>
<feature type="non-terminal residue" evidence="1">
    <location>
        <position position="84"/>
    </location>
</feature>
<reference evidence="1" key="1">
    <citation type="submission" date="2021-06" db="EMBL/GenBank/DDBJ databases">
        <authorList>
            <person name="Kallberg Y."/>
            <person name="Tangrot J."/>
            <person name="Rosling A."/>
        </authorList>
    </citation>
    <scope>NUCLEOTIDE SEQUENCE</scope>
    <source>
        <strain evidence="1">IN212</strain>
    </source>
</reference>
<dbReference type="EMBL" id="CAJVPZ010087589">
    <property type="protein sequence ID" value="CAG8812852.1"/>
    <property type="molecule type" value="Genomic_DNA"/>
</dbReference>
<gene>
    <name evidence="1" type="ORF">RFULGI_LOCUS18952</name>
</gene>
<proteinExistence type="predicted"/>
<organism evidence="1 2">
    <name type="scientific">Racocetra fulgida</name>
    <dbReference type="NCBI Taxonomy" id="60492"/>
    <lineage>
        <taxon>Eukaryota</taxon>
        <taxon>Fungi</taxon>
        <taxon>Fungi incertae sedis</taxon>
        <taxon>Mucoromycota</taxon>
        <taxon>Glomeromycotina</taxon>
        <taxon>Glomeromycetes</taxon>
        <taxon>Diversisporales</taxon>
        <taxon>Gigasporaceae</taxon>
        <taxon>Racocetra</taxon>
    </lineage>
</organism>
<evidence type="ECO:0000313" key="2">
    <source>
        <dbReference type="Proteomes" id="UP000789396"/>
    </source>
</evidence>
<accession>A0A9N9K5J1</accession>
<protein>
    <submittedName>
        <fullName evidence="1">1339_t:CDS:1</fullName>
    </submittedName>
</protein>
<keyword evidence="2" id="KW-1185">Reference proteome</keyword>
<feature type="non-terminal residue" evidence="1">
    <location>
        <position position="1"/>
    </location>
</feature>
<dbReference type="Proteomes" id="UP000789396">
    <property type="component" value="Unassembled WGS sequence"/>
</dbReference>
<dbReference type="AlphaFoldDB" id="A0A9N9K5J1"/>
<name>A0A9N9K5J1_9GLOM</name>
<evidence type="ECO:0000313" key="1">
    <source>
        <dbReference type="EMBL" id="CAG8812852.1"/>
    </source>
</evidence>
<sequence length="84" mass="9123">PRIAAPSRGHQPNIIWDRCTFAWASLLIVAPLYTELLNGIRVKLGLAAPVVIEVKLGSLHLSVGIFLIATPCLRGHHQKLHGVS</sequence>